<proteinExistence type="predicted"/>
<keyword evidence="2" id="KW-1185">Reference proteome</keyword>
<protein>
    <submittedName>
        <fullName evidence="1">DUF397 domain-containing protein</fullName>
    </submittedName>
</protein>
<dbReference type="EMBL" id="SMKI01000032">
    <property type="protein sequence ID" value="TDC78484.1"/>
    <property type="molecule type" value="Genomic_DNA"/>
</dbReference>
<dbReference type="OrthoDB" id="4239159at2"/>
<evidence type="ECO:0000313" key="1">
    <source>
        <dbReference type="EMBL" id="TDC78484.1"/>
    </source>
</evidence>
<evidence type="ECO:0000313" key="2">
    <source>
        <dbReference type="Proteomes" id="UP000295345"/>
    </source>
</evidence>
<comment type="caution">
    <text evidence="1">The sequence shown here is derived from an EMBL/GenBank/DDBJ whole genome shotgun (WGS) entry which is preliminary data.</text>
</comment>
<dbReference type="AlphaFoldDB" id="A0A4R4TR71"/>
<name>A0A4R4TR71_9ACTN</name>
<organism evidence="1 2">
    <name type="scientific">Streptomyces hainanensis</name>
    <dbReference type="NCBI Taxonomy" id="402648"/>
    <lineage>
        <taxon>Bacteria</taxon>
        <taxon>Bacillati</taxon>
        <taxon>Actinomycetota</taxon>
        <taxon>Actinomycetes</taxon>
        <taxon>Kitasatosporales</taxon>
        <taxon>Streptomycetaceae</taxon>
        <taxon>Streptomyces</taxon>
    </lineage>
</organism>
<dbReference type="RefSeq" id="WP_132816637.1">
    <property type="nucleotide sequence ID" value="NZ_SMKI01000032.1"/>
</dbReference>
<reference evidence="1 2" key="1">
    <citation type="submission" date="2019-03" db="EMBL/GenBank/DDBJ databases">
        <title>Draft genome sequences of novel Actinobacteria.</title>
        <authorList>
            <person name="Sahin N."/>
            <person name="Ay H."/>
            <person name="Saygin H."/>
        </authorList>
    </citation>
    <scope>NUCLEOTIDE SEQUENCE [LARGE SCALE GENOMIC DNA]</scope>
    <source>
        <strain evidence="1 2">DSM 41900</strain>
    </source>
</reference>
<dbReference type="Proteomes" id="UP000295345">
    <property type="component" value="Unassembled WGS sequence"/>
</dbReference>
<sequence>MAFTPDLYALDLTGATFSAACGGNHPDGPETCLTLASIPGVADAYALGDGKRPDVAPLRFTGAELAAAGIDPGRFRA</sequence>
<accession>A0A4R4TR71</accession>
<gene>
    <name evidence="1" type="ORF">E1283_04985</name>
</gene>